<evidence type="ECO:0000256" key="1">
    <source>
        <dbReference type="ARBA" id="ARBA00022737"/>
    </source>
</evidence>
<dbReference type="AlphaFoldDB" id="A0A9N9MLM0"/>
<dbReference type="EMBL" id="OU892279">
    <property type="protein sequence ID" value="CAG9765618.1"/>
    <property type="molecule type" value="Genomic_DNA"/>
</dbReference>
<dbReference type="PROSITE" id="PS50181">
    <property type="entry name" value="FBOX"/>
    <property type="match status" value="1"/>
</dbReference>
<organism evidence="5 6">
    <name type="scientific">Ceutorhynchus assimilis</name>
    <name type="common">cabbage seed weevil</name>
    <dbReference type="NCBI Taxonomy" id="467358"/>
    <lineage>
        <taxon>Eukaryota</taxon>
        <taxon>Metazoa</taxon>
        <taxon>Ecdysozoa</taxon>
        <taxon>Arthropoda</taxon>
        <taxon>Hexapoda</taxon>
        <taxon>Insecta</taxon>
        <taxon>Pterygota</taxon>
        <taxon>Neoptera</taxon>
        <taxon>Endopterygota</taxon>
        <taxon>Coleoptera</taxon>
        <taxon>Polyphaga</taxon>
        <taxon>Cucujiformia</taxon>
        <taxon>Curculionidae</taxon>
        <taxon>Ceutorhynchinae</taxon>
        <taxon>Ceutorhynchus</taxon>
    </lineage>
</organism>
<dbReference type="InterPro" id="IPR018272">
    <property type="entry name" value="PRANC_domain"/>
</dbReference>
<evidence type="ECO:0000313" key="5">
    <source>
        <dbReference type="EMBL" id="CAG9765618.1"/>
    </source>
</evidence>
<feature type="repeat" description="ANK" evidence="3">
    <location>
        <begin position="420"/>
        <end position="452"/>
    </location>
</feature>
<evidence type="ECO:0000313" key="6">
    <source>
        <dbReference type="Proteomes" id="UP001152799"/>
    </source>
</evidence>
<feature type="domain" description="F-box" evidence="4">
    <location>
        <begin position="782"/>
        <end position="812"/>
    </location>
</feature>
<dbReference type="SMART" id="SM00248">
    <property type="entry name" value="ANK"/>
    <property type="match status" value="16"/>
</dbReference>
<evidence type="ECO:0000256" key="2">
    <source>
        <dbReference type="ARBA" id="ARBA00023043"/>
    </source>
</evidence>
<feature type="repeat" description="ANK" evidence="3">
    <location>
        <begin position="195"/>
        <end position="227"/>
    </location>
</feature>
<dbReference type="Pfam" id="PF12796">
    <property type="entry name" value="Ank_2"/>
    <property type="match status" value="4"/>
</dbReference>
<reference evidence="5" key="1">
    <citation type="submission" date="2022-01" db="EMBL/GenBank/DDBJ databases">
        <authorList>
            <person name="King R."/>
        </authorList>
    </citation>
    <scope>NUCLEOTIDE SEQUENCE</scope>
</reference>
<dbReference type="Gene3D" id="1.25.40.20">
    <property type="entry name" value="Ankyrin repeat-containing domain"/>
    <property type="match status" value="5"/>
</dbReference>
<evidence type="ECO:0000259" key="4">
    <source>
        <dbReference type="PROSITE" id="PS50181"/>
    </source>
</evidence>
<dbReference type="OrthoDB" id="7772680at2759"/>
<keyword evidence="1" id="KW-0677">Repeat</keyword>
<dbReference type="Proteomes" id="UP001152799">
    <property type="component" value="Chromosome 3"/>
</dbReference>
<keyword evidence="6" id="KW-1185">Reference proteome</keyword>
<dbReference type="InterPro" id="IPR036770">
    <property type="entry name" value="Ankyrin_rpt-contain_sf"/>
</dbReference>
<dbReference type="PRINTS" id="PR01415">
    <property type="entry name" value="ANKYRIN"/>
</dbReference>
<sequence length="812" mass="90546">MLKVNSDLISAVCGGDLETSRQMIDSFGLSYSPSWANGYVLLVHALKNNHAAVAKLLLTKGAKVNSRNSEIFPTDTPLHLAVMNGNIVIVEMILNNKGVKINAKNSFDETPLYHAIEKRKMKITELLIKHGPMSIILLQNEVVTSLLSRGATVDAKGKDNITPLHVAAQKWKDFDIHIAKDLLNHGASIHSLTLEGYTPLHFASERDNAEVVKLFLDLGADINASTKDNLTPLHVAIRNQSLTVVKLLLECGAKVDNQDTDKSILNLAVEKGSLLIVREVLKYCPDINNANNKNSLEIAVREKGYGQIVEALLEYGFTIHTNNPELLHAAIEKGYLKVVEDILKYVTEVNMLHNSTKEGLTPLHNAAKNEQGEIAKLLISYGADINAQDKSGKTPIFYAIKNGDLKIFKLLLTNGAIVKDHPELLNVAVEKEYREIVETLLQHDADINAYDDYGRTALHFTALTFRHDFSSQFIDNFLDNNFNFDNRNLDDNIKGEIAKLLLSKGANVDVQTKHGVTTLLASTLKGYAKVVEALLEYNANVNLALESGITPLHISAQKGNRDIITMLLNKGANVNAREKNGSTALHIASRAGKEDIAEILLEFGSDINITSRYGFTPLDSARQGAHFFHNRFTSIYGYHCDTYQTWEQPDPGDSCDAIAELLQIHIIKMKIANLYLSERNLEPIWCNNELPPSFWDDCGAEIVSMKSEKMDNANISFYDILAKSTNSLAIYMRNEVIVQVLKSEDYNTKFPIYASMIKSHFRKGVARKELIEQGNKILHFLFKNLPELPHDCIEKILTYLSGEDLITLRDAY</sequence>
<feature type="repeat" description="ANK" evidence="3">
    <location>
        <begin position="358"/>
        <end position="390"/>
    </location>
</feature>
<dbReference type="PANTHER" id="PTHR24198">
    <property type="entry name" value="ANKYRIN REPEAT AND PROTEIN KINASE DOMAIN-CONTAINING PROTEIN"/>
    <property type="match status" value="1"/>
</dbReference>
<dbReference type="CDD" id="cd09917">
    <property type="entry name" value="F-box_SF"/>
    <property type="match status" value="1"/>
</dbReference>
<feature type="repeat" description="ANK" evidence="3">
    <location>
        <begin position="514"/>
        <end position="546"/>
    </location>
</feature>
<dbReference type="SUPFAM" id="SSF48403">
    <property type="entry name" value="Ankyrin repeat"/>
    <property type="match status" value="3"/>
</dbReference>
<dbReference type="InterPro" id="IPR002110">
    <property type="entry name" value="Ankyrin_rpt"/>
</dbReference>
<feature type="repeat" description="ANK" evidence="3">
    <location>
        <begin position="37"/>
        <end position="69"/>
    </location>
</feature>
<gene>
    <name evidence="5" type="ORF">CEUTPL_LOCUS6223</name>
</gene>
<dbReference type="Pfam" id="PF00023">
    <property type="entry name" value="Ank"/>
    <property type="match status" value="1"/>
</dbReference>
<dbReference type="InterPro" id="IPR001810">
    <property type="entry name" value="F-box_dom"/>
</dbReference>
<evidence type="ECO:0000256" key="3">
    <source>
        <dbReference type="PROSITE-ProRule" id="PRU00023"/>
    </source>
</evidence>
<feature type="repeat" description="ANK" evidence="3">
    <location>
        <begin position="547"/>
        <end position="579"/>
    </location>
</feature>
<accession>A0A9N9MLM0</accession>
<feature type="repeat" description="ANK" evidence="3">
    <location>
        <begin position="391"/>
        <end position="416"/>
    </location>
</feature>
<proteinExistence type="predicted"/>
<feature type="repeat" description="ANK" evidence="3">
    <location>
        <begin position="73"/>
        <end position="106"/>
    </location>
</feature>
<protein>
    <recommendedName>
        <fullName evidence="4">F-box domain-containing protein</fullName>
    </recommendedName>
</protein>
<keyword evidence="2 3" id="KW-0040">ANK repeat</keyword>
<name>A0A9N9MLM0_9CUCU</name>
<feature type="repeat" description="ANK" evidence="3">
    <location>
        <begin position="580"/>
        <end position="612"/>
    </location>
</feature>
<dbReference type="Pfam" id="PF09372">
    <property type="entry name" value="PRANC"/>
    <property type="match status" value="1"/>
</dbReference>
<feature type="repeat" description="ANK" evidence="3">
    <location>
        <begin position="159"/>
        <end position="194"/>
    </location>
</feature>
<feature type="repeat" description="ANK" evidence="3">
    <location>
        <begin position="228"/>
        <end position="260"/>
    </location>
</feature>
<dbReference type="PROSITE" id="PS50297">
    <property type="entry name" value="ANK_REP_REGION"/>
    <property type="match status" value="8"/>
</dbReference>
<dbReference type="PANTHER" id="PTHR24198:SF165">
    <property type="entry name" value="ANKYRIN REPEAT-CONTAINING PROTEIN-RELATED"/>
    <property type="match status" value="1"/>
</dbReference>
<dbReference type="PROSITE" id="PS50088">
    <property type="entry name" value="ANK_REPEAT"/>
    <property type="match status" value="11"/>
</dbReference>